<organism evidence="1 2">
    <name type="scientific">Natronosalvus rutilus</name>
    <dbReference type="NCBI Taxonomy" id="2953753"/>
    <lineage>
        <taxon>Archaea</taxon>
        <taxon>Methanobacteriati</taxon>
        <taxon>Methanobacteriota</taxon>
        <taxon>Stenosarchaea group</taxon>
        <taxon>Halobacteria</taxon>
        <taxon>Halobacteriales</taxon>
        <taxon>Natrialbaceae</taxon>
        <taxon>Natronosalvus</taxon>
    </lineage>
</organism>
<keyword evidence="2" id="KW-1185">Reference proteome</keyword>
<protein>
    <submittedName>
        <fullName evidence="1">Uncharacterized protein</fullName>
    </submittedName>
</protein>
<dbReference type="RefSeq" id="WP_254155967.1">
    <property type="nucleotide sequence ID" value="NZ_CP100355.1"/>
</dbReference>
<gene>
    <name evidence="1" type="ORF">NGM29_10140</name>
</gene>
<accession>A0A9E7N8Q4</accession>
<evidence type="ECO:0000313" key="1">
    <source>
        <dbReference type="EMBL" id="UTF52162.1"/>
    </source>
</evidence>
<dbReference type="Proteomes" id="UP001056855">
    <property type="component" value="Chromosome"/>
</dbReference>
<dbReference type="GeneID" id="73290408"/>
<proteinExistence type="predicted"/>
<dbReference type="KEGG" id="sawl:NGM29_10140"/>
<dbReference type="EMBL" id="CP100355">
    <property type="protein sequence ID" value="UTF52162.1"/>
    <property type="molecule type" value="Genomic_DNA"/>
</dbReference>
<reference evidence="1" key="1">
    <citation type="submission" date="2022-06" db="EMBL/GenBank/DDBJ databases">
        <title>Diverse halophilic archaea isolated from saline environments.</title>
        <authorList>
            <person name="Cui H.-L."/>
        </authorList>
    </citation>
    <scope>NUCLEOTIDE SEQUENCE</scope>
    <source>
        <strain evidence="1">WLHS1</strain>
    </source>
</reference>
<sequence length="58" mass="6208">MCDLIAGPAGKVGQGRTLRALLEIVDLVIVENTAVRHYVRPLVRDSRASLEDTGAGFS</sequence>
<evidence type="ECO:0000313" key="2">
    <source>
        <dbReference type="Proteomes" id="UP001056855"/>
    </source>
</evidence>
<name>A0A9E7N8Q4_9EURY</name>
<dbReference type="AlphaFoldDB" id="A0A9E7N8Q4"/>